<evidence type="ECO:0000313" key="1">
    <source>
        <dbReference type="EMBL" id="MDO1583710.1"/>
    </source>
</evidence>
<dbReference type="EMBL" id="JAUKWQ010000005">
    <property type="protein sequence ID" value="MDO1583710.1"/>
    <property type="molecule type" value="Genomic_DNA"/>
</dbReference>
<sequence length="379" mass="41513">MILDSFIRWTENAKASDRAKAANALVRAYLELPEQDDRRRQAVHAMLYLLDDPSPAVRQVLADQLAYSPIAPRALMLALAEDQPEISGPVLTLSPVLSDSDLVELGGRGSSVTRALIAARPFLTSGAAAAIAEVGEVEEVQFLLENRSAQLTRYSLRRLAERHGEDRAIRNLLLEREDLPADARVMLVQRVTDALASSPLVRTTMSATRIAYMTQTASDAATLMLAGTTPPSELSVLIDHLCTTARMTPVLLLHALCTGRIEFFVCAITSLSSLEERRVRSLLATGRFHAVRALLEASGLGRDVAEIFCQAIFLWRDMARGAQDAETADICGELLSRVARPDDPFSPVSEVLAKLEELHRMEHRRHVRAMSNSTALAVA</sequence>
<dbReference type="InterPro" id="IPR019285">
    <property type="entry name" value="DUF2336"/>
</dbReference>
<reference evidence="1" key="1">
    <citation type="journal article" date="2015" name="Int. J. Syst. Evol. Microbiol.">
        <title>Rhizobium oryzicola sp. nov., potential plant-growth-promoting endophytic bacteria isolated from rice roots.</title>
        <authorList>
            <person name="Zhang X.X."/>
            <person name="Gao J.S."/>
            <person name="Cao Y.H."/>
            <person name="Sheirdil R.A."/>
            <person name="Wang X.C."/>
            <person name="Zhang L."/>
        </authorList>
    </citation>
    <scope>NUCLEOTIDE SEQUENCE</scope>
    <source>
        <strain evidence="1">05753</strain>
    </source>
</reference>
<dbReference type="Pfam" id="PF10098">
    <property type="entry name" value="DUF2336"/>
    <property type="match status" value="1"/>
</dbReference>
<dbReference type="PIRSF" id="PIRSF035865">
    <property type="entry name" value="UCP035865"/>
    <property type="match status" value="1"/>
</dbReference>
<name>A0ABT8SZ08_9HYPH</name>
<dbReference type="Proteomes" id="UP001169006">
    <property type="component" value="Unassembled WGS sequence"/>
</dbReference>
<reference evidence="1" key="2">
    <citation type="submission" date="2023-07" db="EMBL/GenBank/DDBJ databases">
        <authorList>
            <person name="Sun H."/>
        </authorList>
    </citation>
    <scope>NUCLEOTIDE SEQUENCE</scope>
    <source>
        <strain evidence="1">05753</strain>
    </source>
</reference>
<accession>A0ABT8SZ08</accession>
<proteinExistence type="predicted"/>
<comment type="caution">
    <text evidence="1">The sequence shown here is derived from an EMBL/GenBank/DDBJ whole genome shotgun (WGS) entry which is preliminary data.</text>
</comment>
<evidence type="ECO:0000313" key="2">
    <source>
        <dbReference type="Proteomes" id="UP001169006"/>
    </source>
</evidence>
<gene>
    <name evidence="1" type="ORF">Q2T52_16610</name>
</gene>
<organism evidence="1 2">
    <name type="scientific">Rhizobium oryzicola</name>
    <dbReference type="NCBI Taxonomy" id="1232668"/>
    <lineage>
        <taxon>Bacteria</taxon>
        <taxon>Pseudomonadati</taxon>
        <taxon>Pseudomonadota</taxon>
        <taxon>Alphaproteobacteria</taxon>
        <taxon>Hyphomicrobiales</taxon>
        <taxon>Rhizobiaceae</taxon>
        <taxon>Rhizobium/Agrobacterium group</taxon>
        <taxon>Rhizobium</taxon>
    </lineage>
</organism>
<dbReference type="InterPro" id="IPR014598">
    <property type="entry name" value="UCP035865"/>
</dbReference>
<keyword evidence="2" id="KW-1185">Reference proteome</keyword>
<dbReference type="RefSeq" id="WP_302077909.1">
    <property type="nucleotide sequence ID" value="NZ_JAUKWQ010000005.1"/>
</dbReference>
<protein>
    <submittedName>
        <fullName evidence="1">DUF2336 domain-containing protein</fullName>
    </submittedName>
</protein>